<dbReference type="Pfam" id="PF17836">
    <property type="entry name" value="PglD_N"/>
    <property type="match status" value="1"/>
</dbReference>
<keyword evidence="4" id="KW-1185">Reference proteome</keyword>
<dbReference type="PANTHER" id="PTHR43300:SF7">
    <property type="entry name" value="UDP-N-ACETYLBACILLOSAMINE N-ACETYLTRANSFERASE"/>
    <property type="match status" value="1"/>
</dbReference>
<sequence>MNMNKLIIVGAGGFGREVHQWLEDWVACHEGWVIAGFIDDLKKDLGDKKGYSPILSTIDAYEPGPDEYLVCAIGIPSGKRLVVEKLKSKGGRFFTLVHPKAIVGRNVVIGEGTIVCPLSTLTVDIEVGPFVTVNLSCTVGHDARIGGFVTLSPHCDVNGNVTLDEEVFVGTGATMIPGVHVGEKAIIGAGSVVVRSVSPGQTVLGIPAKRISG</sequence>
<evidence type="ECO:0000313" key="3">
    <source>
        <dbReference type="EMBL" id="MCV4375575.1"/>
    </source>
</evidence>
<dbReference type="RefSeq" id="WP_117184105.1">
    <property type="nucleotide sequence ID" value="NZ_JAOXMD010000019.1"/>
</dbReference>
<name>A0ABT3BRT4_9PSED</name>
<evidence type="ECO:0000256" key="1">
    <source>
        <dbReference type="ARBA" id="ARBA00007274"/>
    </source>
</evidence>
<dbReference type="Proteomes" id="UP001207294">
    <property type="component" value="Unassembled WGS sequence"/>
</dbReference>
<dbReference type="Gene3D" id="3.40.50.20">
    <property type="match status" value="1"/>
</dbReference>
<dbReference type="EMBL" id="JAOXML010000002">
    <property type="protein sequence ID" value="MCV4375575.1"/>
    <property type="molecule type" value="Genomic_DNA"/>
</dbReference>
<feature type="domain" description="PglD N-terminal" evidence="2">
    <location>
        <begin position="5"/>
        <end position="86"/>
    </location>
</feature>
<dbReference type="NCBIfam" id="TIGR03570">
    <property type="entry name" value="NeuD_NnaD"/>
    <property type="match status" value="1"/>
</dbReference>
<dbReference type="InterPro" id="IPR041561">
    <property type="entry name" value="PglD_N"/>
</dbReference>
<evidence type="ECO:0000259" key="2">
    <source>
        <dbReference type="Pfam" id="PF17836"/>
    </source>
</evidence>
<organism evidence="3 4">
    <name type="scientific">Pseudomonas capsici</name>
    <dbReference type="NCBI Taxonomy" id="2810614"/>
    <lineage>
        <taxon>Bacteria</taxon>
        <taxon>Pseudomonadati</taxon>
        <taxon>Pseudomonadota</taxon>
        <taxon>Gammaproteobacteria</taxon>
        <taxon>Pseudomonadales</taxon>
        <taxon>Pseudomonadaceae</taxon>
        <taxon>Pseudomonas</taxon>
    </lineage>
</organism>
<dbReference type="InterPro" id="IPR020019">
    <property type="entry name" value="AcTrfase_PglD-like"/>
</dbReference>
<reference evidence="3 4" key="1">
    <citation type="submission" date="2022-10" db="EMBL/GenBank/DDBJ databases">
        <title>Characterization of Pseudomonas capsici strains from pepper and tomato in Georgia.</title>
        <authorList>
            <person name="Zhao M."/>
            <person name="Dutta B."/>
        </authorList>
    </citation>
    <scope>NUCLEOTIDE SEQUENCE [LARGE SCALE GENOMIC DNA]</scope>
    <source>
        <strain evidence="3 4">Pc20-5</strain>
    </source>
</reference>
<dbReference type="Gene3D" id="2.160.10.10">
    <property type="entry name" value="Hexapeptide repeat proteins"/>
    <property type="match status" value="1"/>
</dbReference>
<dbReference type="PANTHER" id="PTHR43300">
    <property type="entry name" value="ACETYLTRANSFERASE"/>
    <property type="match status" value="1"/>
</dbReference>
<dbReference type="CDD" id="cd03360">
    <property type="entry name" value="LbH_AT_putative"/>
    <property type="match status" value="1"/>
</dbReference>
<accession>A0ABT3BRT4</accession>
<dbReference type="InterPro" id="IPR050179">
    <property type="entry name" value="Trans_hexapeptide_repeat"/>
</dbReference>
<comment type="caution">
    <text evidence="3">The sequence shown here is derived from an EMBL/GenBank/DDBJ whole genome shotgun (WGS) entry which is preliminary data.</text>
</comment>
<dbReference type="SUPFAM" id="SSF51161">
    <property type="entry name" value="Trimeric LpxA-like enzymes"/>
    <property type="match status" value="1"/>
</dbReference>
<dbReference type="InterPro" id="IPR011004">
    <property type="entry name" value="Trimer_LpxA-like_sf"/>
</dbReference>
<evidence type="ECO:0000313" key="4">
    <source>
        <dbReference type="Proteomes" id="UP001207294"/>
    </source>
</evidence>
<protein>
    <submittedName>
        <fullName evidence="3">Acetyltransferase</fullName>
    </submittedName>
</protein>
<comment type="similarity">
    <text evidence="1">Belongs to the transferase hexapeptide repeat family.</text>
</comment>
<gene>
    <name evidence="3" type="ORF">OH718_03095</name>
</gene>
<proteinExistence type="inferred from homology"/>